<organism evidence="5 6">
    <name type="scientific">Perca flavescens</name>
    <name type="common">American yellow perch</name>
    <name type="synonym">Morone flavescens</name>
    <dbReference type="NCBI Taxonomy" id="8167"/>
    <lineage>
        <taxon>Eukaryota</taxon>
        <taxon>Metazoa</taxon>
        <taxon>Chordata</taxon>
        <taxon>Craniata</taxon>
        <taxon>Vertebrata</taxon>
        <taxon>Euteleostomi</taxon>
        <taxon>Actinopterygii</taxon>
        <taxon>Neopterygii</taxon>
        <taxon>Teleostei</taxon>
        <taxon>Neoteleostei</taxon>
        <taxon>Acanthomorphata</taxon>
        <taxon>Eupercaria</taxon>
        <taxon>Perciformes</taxon>
        <taxon>Percoidei</taxon>
        <taxon>Percidae</taxon>
        <taxon>Percinae</taxon>
        <taxon>Perca</taxon>
    </lineage>
</organism>
<keyword evidence="6" id="KW-1185">Reference proteome</keyword>
<comment type="caution">
    <text evidence="5">The sequence shown here is derived from an EMBL/GenBank/DDBJ whole genome shotgun (WGS) entry which is preliminary data.</text>
</comment>
<keyword evidence="2" id="KW-0812">Transmembrane</keyword>
<sequence>MAALRAFLTLAVGFLLGHQTFAAKNDAPCQLSKWNNGFNTFTKRHIPAGTPTSLDQNEWEKYIKNNGDCDRPTQSFLHPGDLDRVKAVCTDKGGAVYKDNLCISRQSFTFVTVRSVQGTCGIKSVRKETKHLILACEELGNQCLPVHFEGNPDNAKPNNNAKGCQDPRTAGRAPSPAGHAPSYKMTWLWLFSVILVIIYGYQN</sequence>
<dbReference type="Gene3D" id="3.10.130.10">
    <property type="entry name" value="Ribonuclease A-like domain"/>
    <property type="match status" value="1"/>
</dbReference>
<feature type="region of interest" description="Disordered" evidence="1">
    <location>
        <begin position="150"/>
        <end position="176"/>
    </location>
</feature>
<feature type="compositionally biased region" description="Low complexity" evidence="1">
    <location>
        <begin position="151"/>
        <end position="163"/>
    </location>
</feature>
<protein>
    <recommendedName>
        <fullName evidence="4">Ribonuclease A-domain domain-containing protein</fullName>
    </recommendedName>
</protein>
<feature type="signal peptide" evidence="3">
    <location>
        <begin position="1"/>
        <end position="22"/>
    </location>
</feature>
<evidence type="ECO:0000313" key="6">
    <source>
        <dbReference type="Proteomes" id="UP000295070"/>
    </source>
</evidence>
<dbReference type="InterPro" id="IPR023412">
    <property type="entry name" value="RNaseA_domain"/>
</dbReference>
<dbReference type="Proteomes" id="UP000295070">
    <property type="component" value="Chromosome 6"/>
</dbReference>
<feature type="domain" description="Ribonuclease A-domain" evidence="4">
    <location>
        <begin position="30"/>
        <end position="152"/>
    </location>
</feature>
<evidence type="ECO:0000256" key="2">
    <source>
        <dbReference type="SAM" id="Phobius"/>
    </source>
</evidence>
<keyword evidence="2" id="KW-0472">Membrane</keyword>
<feature type="chain" id="PRO_5019745410" description="Ribonuclease A-domain domain-containing protein" evidence="3">
    <location>
        <begin position="23"/>
        <end position="203"/>
    </location>
</feature>
<evidence type="ECO:0000259" key="4">
    <source>
        <dbReference type="SMART" id="SM00092"/>
    </source>
</evidence>
<feature type="transmembrane region" description="Helical" evidence="2">
    <location>
        <begin position="185"/>
        <end position="201"/>
    </location>
</feature>
<dbReference type="SUPFAM" id="SSF54076">
    <property type="entry name" value="RNase A-like"/>
    <property type="match status" value="1"/>
</dbReference>
<accession>A0A484D8X9</accession>
<keyword evidence="3" id="KW-0732">Signal</keyword>
<evidence type="ECO:0000313" key="5">
    <source>
        <dbReference type="EMBL" id="TDH11723.1"/>
    </source>
</evidence>
<evidence type="ECO:0000256" key="3">
    <source>
        <dbReference type="SAM" id="SignalP"/>
    </source>
</evidence>
<keyword evidence="2" id="KW-1133">Transmembrane helix</keyword>
<proteinExistence type="predicted"/>
<name>A0A484D8X9_PERFV</name>
<dbReference type="InterPro" id="IPR036816">
    <property type="entry name" value="RNaseA-like_dom_sf"/>
</dbReference>
<gene>
    <name evidence="5" type="ORF">EPR50_G00064120</name>
</gene>
<evidence type="ECO:0000256" key="1">
    <source>
        <dbReference type="SAM" id="MobiDB-lite"/>
    </source>
</evidence>
<dbReference type="AlphaFoldDB" id="A0A484D8X9"/>
<dbReference type="EMBL" id="SCKG01000006">
    <property type="protein sequence ID" value="TDH11723.1"/>
    <property type="molecule type" value="Genomic_DNA"/>
</dbReference>
<reference evidence="5 6" key="1">
    <citation type="submission" date="2019-01" db="EMBL/GenBank/DDBJ databases">
        <title>A chromosome-scale genome assembly of the yellow perch, Perca flavescens.</title>
        <authorList>
            <person name="Feron R."/>
            <person name="Morvezen R."/>
            <person name="Bestin A."/>
            <person name="Haffray P."/>
            <person name="Klopp C."/>
            <person name="Zahm M."/>
            <person name="Cabau C."/>
            <person name="Roques C."/>
            <person name="Donnadieu C."/>
            <person name="Bouchez O."/>
            <person name="Christie M."/>
            <person name="Larson W."/>
            <person name="Guiguen Y."/>
        </authorList>
    </citation>
    <scope>NUCLEOTIDE SEQUENCE [LARGE SCALE GENOMIC DNA]</scope>
    <source>
        <strain evidence="5">YP-PL-M2</strain>
        <tissue evidence="5">Blood</tissue>
    </source>
</reference>
<dbReference type="SMART" id="SM00092">
    <property type="entry name" value="RNAse_Pc"/>
    <property type="match status" value="1"/>
</dbReference>